<organism evidence="1 2">
    <name type="scientific">Ornithinibacillus caprae</name>
    <dbReference type="NCBI Taxonomy" id="2678566"/>
    <lineage>
        <taxon>Bacteria</taxon>
        <taxon>Bacillati</taxon>
        <taxon>Bacillota</taxon>
        <taxon>Bacilli</taxon>
        <taxon>Bacillales</taxon>
        <taxon>Bacillaceae</taxon>
        <taxon>Ornithinibacillus</taxon>
    </lineage>
</organism>
<reference evidence="1 2" key="1">
    <citation type="submission" date="2019-11" db="EMBL/GenBank/DDBJ databases">
        <authorList>
            <person name="Li X."/>
        </authorList>
    </citation>
    <scope>NUCLEOTIDE SEQUENCE [LARGE SCALE GENOMIC DNA]</scope>
    <source>
        <strain evidence="1 2">L9</strain>
    </source>
</reference>
<name>A0A6N8FGM7_9BACI</name>
<dbReference type="AlphaFoldDB" id="A0A6N8FGM7"/>
<keyword evidence="2" id="KW-1185">Reference proteome</keyword>
<dbReference type="EMBL" id="WOCA01000006">
    <property type="protein sequence ID" value="MUK88720.1"/>
    <property type="molecule type" value="Genomic_DNA"/>
</dbReference>
<sequence>MIRYSWRSVKNNFWSSFLVMCSLIAIFIAGPVSISALFDIQAKVDDNIQVYARGSYDILIRSSNSKTEV</sequence>
<dbReference type="Proteomes" id="UP000469125">
    <property type="component" value="Unassembled WGS sequence"/>
</dbReference>
<gene>
    <name evidence="1" type="ORF">GMD78_09980</name>
</gene>
<evidence type="ECO:0000313" key="2">
    <source>
        <dbReference type="Proteomes" id="UP000469125"/>
    </source>
</evidence>
<accession>A0A6N8FGM7</accession>
<dbReference type="RefSeq" id="WP_155668689.1">
    <property type="nucleotide sequence ID" value="NZ_WOCA01000006.1"/>
</dbReference>
<protein>
    <submittedName>
        <fullName evidence="1">Uncharacterized protein</fullName>
    </submittedName>
</protein>
<comment type="caution">
    <text evidence="1">The sequence shown here is derived from an EMBL/GenBank/DDBJ whole genome shotgun (WGS) entry which is preliminary data.</text>
</comment>
<evidence type="ECO:0000313" key="1">
    <source>
        <dbReference type="EMBL" id="MUK88720.1"/>
    </source>
</evidence>
<proteinExistence type="predicted"/>